<dbReference type="InterPro" id="IPR021133">
    <property type="entry name" value="HEAT_type_2"/>
</dbReference>
<evidence type="ECO:0000313" key="3">
    <source>
        <dbReference type="Proteomes" id="UP000272942"/>
    </source>
</evidence>
<protein>
    <submittedName>
        <fullName evidence="4">Protein kinase domain-containing protein</fullName>
    </submittedName>
</protein>
<dbReference type="AlphaFoldDB" id="A0A183AST8"/>
<dbReference type="OrthoDB" id="447103at2759"/>
<evidence type="ECO:0000256" key="1">
    <source>
        <dbReference type="PROSITE-ProRule" id="PRU00103"/>
    </source>
</evidence>
<dbReference type="PROSITE" id="PS50077">
    <property type="entry name" value="HEAT_REPEAT"/>
    <property type="match status" value="1"/>
</dbReference>
<evidence type="ECO:0000313" key="2">
    <source>
        <dbReference type="EMBL" id="VDP86361.1"/>
    </source>
</evidence>
<dbReference type="EMBL" id="UZAN01048350">
    <property type="protein sequence ID" value="VDP86361.1"/>
    <property type="molecule type" value="Genomic_DNA"/>
</dbReference>
<evidence type="ECO:0000313" key="4">
    <source>
        <dbReference type="WBParaSite" id="ECPE_0001005501-mRNA-1"/>
    </source>
</evidence>
<dbReference type="WBParaSite" id="ECPE_0001005501-mRNA-1">
    <property type="protein sequence ID" value="ECPE_0001005501-mRNA-1"/>
    <property type="gene ID" value="ECPE_0001005501"/>
</dbReference>
<dbReference type="SUPFAM" id="SSF48371">
    <property type="entry name" value="ARM repeat"/>
    <property type="match status" value="1"/>
</dbReference>
<reference evidence="4" key="1">
    <citation type="submission" date="2016-06" db="UniProtKB">
        <authorList>
            <consortium name="WormBaseParasite"/>
        </authorList>
    </citation>
    <scope>IDENTIFICATION</scope>
</reference>
<reference evidence="2 3" key="2">
    <citation type="submission" date="2018-11" db="EMBL/GenBank/DDBJ databases">
        <authorList>
            <consortium name="Pathogen Informatics"/>
        </authorList>
    </citation>
    <scope>NUCLEOTIDE SEQUENCE [LARGE SCALE GENOMIC DNA]</scope>
    <source>
        <strain evidence="2 3">Egypt</strain>
    </source>
</reference>
<dbReference type="PANTHER" id="PTHR12984">
    <property type="entry name" value="SCY1-RELATED S/T PROTEIN KINASE-LIKE"/>
    <property type="match status" value="1"/>
</dbReference>
<dbReference type="PANTHER" id="PTHR12984:SF3">
    <property type="entry name" value="N-TERMINAL KINASE-LIKE PROTEIN"/>
    <property type="match status" value="1"/>
</dbReference>
<dbReference type="SUPFAM" id="SSF56112">
    <property type="entry name" value="Protein kinase-like (PK-like)"/>
    <property type="match status" value="1"/>
</dbReference>
<name>A0A183AST8_9TREM</name>
<sequence length="431" mass="48156">MWLFTKDSANTVGSLGLGFSSDPVTGFTFSPPESNQDESFSIAGPYGLQWRLRRAQRRKPTEDASILTCSLTSAVATSEQDLIMNSLRQTVKWMKTLRHPNILNWLASTELTGPKLPSEFHIATERVLPLREYLRLKADSGNFNFISSWGLHQSLNPYLPPDGVLVDAWGLGCLIWEIFNPESTLCDRSQLTSTDALQRVPKPLVSDYRQLVHLGTARGMKRRLTVAQFLAHALNAEKGGFFANQYVSTLLFLEEIQLKDAKEKSKFLSELSEQISTFPDDVCRHKVLPHLLNGLRYGSAGIEALIPVLRIIPLLTESEFEAAVLPCLVQLFASPERATRVRLLEQLPNFVQNVPPKVVDSQIFPSVSTGFSDANPLVREATVRAMVHLAPKLTGKFLNEALPRYLIALQLAEIVFFSVIPRLINAFNPQC</sequence>
<dbReference type="Proteomes" id="UP000272942">
    <property type="component" value="Unassembled WGS sequence"/>
</dbReference>
<keyword evidence="3" id="KW-1185">Reference proteome</keyword>
<accession>A0A183AST8</accession>
<proteinExistence type="predicted"/>
<organism evidence="4">
    <name type="scientific">Echinostoma caproni</name>
    <dbReference type="NCBI Taxonomy" id="27848"/>
    <lineage>
        <taxon>Eukaryota</taxon>
        <taxon>Metazoa</taxon>
        <taxon>Spiralia</taxon>
        <taxon>Lophotrochozoa</taxon>
        <taxon>Platyhelminthes</taxon>
        <taxon>Trematoda</taxon>
        <taxon>Digenea</taxon>
        <taxon>Plagiorchiida</taxon>
        <taxon>Echinostomata</taxon>
        <taxon>Echinostomatoidea</taxon>
        <taxon>Echinostomatidae</taxon>
        <taxon>Echinostoma</taxon>
    </lineage>
</organism>
<dbReference type="InterPro" id="IPR051177">
    <property type="entry name" value="CIK-Related_Protein"/>
</dbReference>
<dbReference type="InterPro" id="IPR011989">
    <property type="entry name" value="ARM-like"/>
</dbReference>
<dbReference type="Gene3D" id="3.30.200.20">
    <property type="entry name" value="Phosphorylase Kinase, domain 1"/>
    <property type="match status" value="1"/>
</dbReference>
<dbReference type="Gene3D" id="1.25.10.10">
    <property type="entry name" value="Leucine-rich Repeat Variant"/>
    <property type="match status" value="1"/>
</dbReference>
<dbReference type="InterPro" id="IPR011009">
    <property type="entry name" value="Kinase-like_dom_sf"/>
</dbReference>
<feature type="repeat" description="HEAT" evidence="1">
    <location>
        <begin position="363"/>
        <end position="400"/>
    </location>
</feature>
<dbReference type="InterPro" id="IPR016024">
    <property type="entry name" value="ARM-type_fold"/>
</dbReference>
<gene>
    <name evidence="2" type="ORF">ECPE_LOCUS10023</name>
</gene>